<gene>
    <name evidence="1" type="ORF">XENOCAPTIV_023199</name>
</gene>
<keyword evidence="2" id="KW-1185">Reference proteome</keyword>
<dbReference type="Proteomes" id="UP001434883">
    <property type="component" value="Unassembled WGS sequence"/>
</dbReference>
<name>A0ABV0RRZ5_9TELE</name>
<organism evidence="1 2">
    <name type="scientific">Xenoophorus captivus</name>
    <dbReference type="NCBI Taxonomy" id="1517983"/>
    <lineage>
        <taxon>Eukaryota</taxon>
        <taxon>Metazoa</taxon>
        <taxon>Chordata</taxon>
        <taxon>Craniata</taxon>
        <taxon>Vertebrata</taxon>
        <taxon>Euteleostomi</taxon>
        <taxon>Actinopterygii</taxon>
        <taxon>Neopterygii</taxon>
        <taxon>Teleostei</taxon>
        <taxon>Neoteleostei</taxon>
        <taxon>Acanthomorphata</taxon>
        <taxon>Ovalentaria</taxon>
        <taxon>Atherinomorphae</taxon>
        <taxon>Cyprinodontiformes</taxon>
        <taxon>Goodeidae</taxon>
        <taxon>Xenoophorus</taxon>
    </lineage>
</organism>
<evidence type="ECO:0000313" key="1">
    <source>
        <dbReference type="EMBL" id="MEQ2210969.1"/>
    </source>
</evidence>
<sequence>MLTRVTMGNIIKKYKLQTLAQKTFGFSPSRTKLQGEITSFHWKARNIKVAAKEKLVAFFLDDVSRVTTGKKDTVTKKKQKRLLLDTCKNLYRRFRSENIDQVSFSFFCKSRPFWVVRHTESDRKTCFCKIHENTEFL</sequence>
<protein>
    <submittedName>
        <fullName evidence="1">Uncharacterized protein</fullName>
    </submittedName>
</protein>
<evidence type="ECO:0000313" key="2">
    <source>
        <dbReference type="Proteomes" id="UP001434883"/>
    </source>
</evidence>
<accession>A0ABV0RRZ5</accession>
<proteinExistence type="predicted"/>
<dbReference type="EMBL" id="JAHRIN010055681">
    <property type="protein sequence ID" value="MEQ2210969.1"/>
    <property type="molecule type" value="Genomic_DNA"/>
</dbReference>
<comment type="caution">
    <text evidence="1">The sequence shown here is derived from an EMBL/GenBank/DDBJ whole genome shotgun (WGS) entry which is preliminary data.</text>
</comment>
<feature type="non-terminal residue" evidence="1">
    <location>
        <position position="137"/>
    </location>
</feature>
<reference evidence="1 2" key="1">
    <citation type="submission" date="2021-06" db="EMBL/GenBank/DDBJ databases">
        <authorList>
            <person name="Palmer J.M."/>
        </authorList>
    </citation>
    <scope>NUCLEOTIDE SEQUENCE [LARGE SCALE GENOMIC DNA]</scope>
    <source>
        <strain evidence="1 2">XC_2019</strain>
        <tissue evidence="1">Muscle</tissue>
    </source>
</reference>